<evidence type="ECO:0000259" key="8">
    <source>
        <dbReference type="Pfam" id="PF25954"/>
    </source>
</evidence>
<dbReference type="InterPro" id="IPR058624">
    <property type="entry name" value="MdtA-like_HH"/>
</dbReference>
<keyword evidence="4" id="KW-0175">Coiled coil</keyword>
<evidence type="ECO:0000256" key="4">
    <source>
        <dbReference type="SAM" id="Coils"/>
    </source>
</evidence>
<dbReference type="EMBL" id="CP002545">
    <property type="protein sequence ID" value="ADY53092.1"/>
    <property type="molecule type" value="Genomic_DNA"/>
</dbReference>
<dbReference type="GO" id="GO:1990281">
    <property type="term" value="C:efflux pump complex"/>
    <property type="evidence" value="ECO:0007669"/>
    <property type="project" value="TreeGrafter"/>
</dbReference>
<feature type="transmembrane region" description="Helical" evidence="5">
    <location>
        <begin position="5"/>
        <end position="20"/>
    </location>
</feature>
<evidence type="ECO:0000259" key="9">
    <source>
        <dbReference type="Pfam" id="PF25967"/>
    </source>
</evidence>
<dbReference type="HOGENOM" id="CLU_018816_1_2_10"/>
<proteinExistence type="inferred from homology"/>
<dbReference type="RefSeq" id="WP_013633577.1">
    <property type="nucleotide sequence ID" value="NC_015177.1"/>
</dbReference>
<dbReference type="InterPro" id="IPR058627">
    <property type="entry name" value="MdtA-like_C"/>
</dbReference>
<dbReference type="Pfam" id="PF25917">
    <property type="entry name" value="BSH_RND"/>
    <property type="match status" value="1"/>
</dbReference>
<feature type="domain" description="Multidrug resistance protein MdtA-like alpha-helical hairpin" evidence="6">
    <location>
        <begin position="107"/>
        <end position="165"/>
    </location>
</feature>
<comment type="similarity">
    <text evidence="2">Belongs to the membrane fusion protein (MFP) (TC 8.A.1) family.</text>
</comment>
<evidence type="ECO:0000313" key="11">
    <source>
        <dbReference type="Proteomes" id="UP000000310"/>
    </source>
</evidence>
<evidence type="ECO:0000259" key="7">
    <source>
        <dbReference type="Pfam" id="PF25917"/>
    </source>
</evidence>
<feature type="domain" description="Multidrug resistance protein MdtA-like barrel-sandwich hybrid" evidence="7">
    <location>
        <begin position="71"/>
        <end position="197"/>
    </location>
</feature>
<organism evidence="10 11">
    <name type="scientific">Pseudopedobacter saltans (strain ATCC 51119 / DSM 12145 / JCM 21818 / CCUG 39354 / LMG 10337 / NBRC 100064 / NCIMB 13643)</name>
    <name type="common">Pedobacter saltans</name>
    <dbReference type="NCBI Taxonomy" id="762903"/>
    <lineage>
        <taxon>Bacteria</taxon>
        <taxon>Pseudomonadati</taxon>
        <taxon>Bacteroidota</taxon>
        <taxon>Sphingobacteriia</taxon>
        <taxon>Sphingobacteriales</taxon>
        <taxon>Sphingobacteriaceae</taxon>
        <taxon>Pseudopedobacter</taxon>
    </lineage>
</organism>
<evidence type="ECO:0000256" key="1">
    <source>
        <dbReference type="ARBA" id="ARBA00004196"/>
    </source>
</evidence>
<dbReference type="OrthoDB" id="9806939at2"/>
<feature type="domain" description="Multidrug resistance protein MdtA-like C-terminal permuted SH3" evidence="9">
    <location>
        <begin position="282"/>
        <end position="340"/>
    </location>
</feature>
<gene>
    <name evidence="10" type="ordered locus">Pedsa_2548</name>
</gene>
<dbReference type="Pfam" id="PF25876">
    <property type="entry name" value="HH_MFP_RND"/>
    <property type="match status" value="1"/>
</dbReference>
<dbReference type="GO" id="GO:0015562">
    <property type="term" value="F:efflux transmembrane transporter activity"/>
    <property type="evidence" value="ECO:0007669"/>
    <property type="project" value="TreeGrafter"/>
</dbReference>
<dbReference type="STRING" id="762903.Pedsa_2548"/>
<sequence length="356" mass="38401">MKIKYIVYTLIVLVLAYLIYKRVQGESKADSAAGGGKASNKGPSGTLQAIVVKSQKFNNAISVSGSVEANEQVSLKSEISGLVREIYFKEGTVVSKGATLVKIDDRELKAQLAQAVTKEKLAFEVERRASKLLEAEAISQEEYDNALAELKSLQAQSQLIKAQLSKTEIRAPFSGRIGLRSISVGAYITPTTDIANLVSVNPVKIDFSIPEKYANRVKVGSKFDFTVAGNNKSMEAVVYAIEPSINVNTRTLLLRARADNASGNLLPGTFANVKLPLESIENAILVPTEAIVPVLKGKQVFVYENGKAVAKDVDTDIRTDKDVLITSGLNAGDTVIISGLMSLRADQEVKVKVVKQ</sequence>
<accession>F0S4S4</accession>
<dbReference type="KEGG" id="psn:Pedsa_2548"/>
<evidence type="ECO:0000256" key="5">
    <source>
        <dbReference type="SAM" id="Phobius"/>
    </source>
</evidence>
<dbReference type="AlphaFoldDB" id="F0S4S4"/>
<evidence type="ECO:0000256" key="3">
    <source>
        <dbReference type="ARBA" id="ARBA00022448"/>
    </source>
</evidence>
<keyword evidence="5" id="KW-0812">Transmembrane</keyword>
<dbReference type="PANTHER" id="PTHR30469:SF36">
    <property type="entry name" value="BLL3903 PROTEIN"/>
    <property type="match status" value="1"/>
</dbReference>
<reference evidence="11" key="2">
    <citation type="submission" date="2011-02" db="EMBL/GenBank/DDBJ databases">
        <title>The complete genome of Pedobacter saltans DSM 12145.</title>
        <authorList>
            <consortium name="US DOE Joint Genome Institute (JGI-PGF)"/>
            <person name="Lucas S."/>
            <person name="Copeland A."/>
            <person name="Lapidus A."/>
            <person name="Bruce D."/>
            <person name="Goodwin L."/>
            <person name="Pitluck S."/>
            <person name="Kyrpides N."/>
            <person name="Mavromatis K."/>
            <person name="Pagani I."/>
            <person name="Ivanova N."/>
            <person name="Ovchinnikova G."/>
            <person name="Lu M."/>
            <person name="Detter J.C."/>
            <person name="Han C."/>
            <person name="Land M."/>
            <person name="Hauser L."/>
            <person name="Markowitz V."/>
            <person name="Cheng J.-F."/>
            <person name="Hugenholtz P."/>
            <person name="Woyke T."/>
            <person name="Wu D."/>
            <person name="Tindall B."/>
            <person name="Pomrenke H.G."/>
            <person name="Brambilla E."/>
            <person name="Klenk H.-P."/>
            <person name="Eisen J.A."/>
        </authorList>
    </citation>
    <scope>NUCLEOTIDE SEQUENCE [LARGE SCALE GENOMIC DNA]</scope>
    <source>
        <strain evidence="11">ATCC 51119 / DSM 12145 / JCM 21818 / LMG 10337 / NBRC 100064 / NCIMB 13643</strain>
    </source>
</reference>
<dbReference type="SUPFAM" id="SSF111369">
    <property type="entry name" value="HlyD-like secretion proteins"/>
    <property type="match status" value="1"/>
</dbReference>
<dbReference type="Gene3D" id="2.40.420.20">
    <property type="match status" value="1"/>
</dbReference>
<protein>
    <submittedName>
        <fullName evidence="10">Efflux transporter, RND family, MFP subunit</fullName>
    </submittedName>
</protein>
<keyword evidence="5" id="KW-1133">Transmembrane helix</keyword>
<comment type="subcellular location">
    <subcellularLocation>
        <location evidence="1">Cell envelope</location>
    </subcellularLocation>
</comment>
<dbReference type="eggNOG" id="COG0845">
    <property type="taxonomic scope" value="Bacteria"/>
</dbReference>
<dbReference type="Proteomes" id="UP000000310">
    <property type="component" value="Chromosome"/>
</dbReference>
<dbReference type="InterPro" id="IPR058792">
    <property type="entry name" value="Beta-barrel_RND_2"/>
</dbReference>
<dbReference type="Gene3D" id="2.40.50.100">
    <property type="match status" value="1"/>
</dbReference>
<evidence type="ECO:0000259" key="6">
    <source>
        <dbReference type="Pfam" id="PF25876"/>
    </source>
</evidence>
<dbReference type="PANTHER" id="PTHR30469">
    <property type="entry name" value="MULTIDRUG RESISTANCE PROTEIN MDTA"/>
    <property type="match status" value="1"/>
</dbReference>
<evidence type="ECO:0000313" key="10">
    <source>
        <dbReference type="EMBL" id="ADY53092.1"/>
    </source>
</evidence>
<feature type="coiled-coil region" evidence="4">
    <location>
        <begin position="136"/>
        <end position="170"/>
    </location>
</feature>
<dbReference type="Pfam" id="PF25967">
    <property type="entry name" value="RND-MFP_C"/>
    <property type="match status" value="1"/>
</dbReference>
<evidence type="ECO:0000256" key="2">
    <source>
        <dbReference type="ARBA" id="ARBA00009477"/>
    </source>
</evidence>
<dbReference type="Pfam" id="PF25954">
    <property type="entry name" value="Beta-barrel_RND_2"/>
    <property type="match status" value="1"/>
</dbReference>
<reference evidence="10 11" key="1">
    <citation type="journal article" date="2011" name="Stand. Genomic Sci.">
        <title>Complete genome sequence of the gliding, heparinolytic Pedobacter saltans type strain (113).</title>
        <authorList>
            <person name="Liolios K."/>
            <person name="Sikorski J."/>
            <person name="Lu M."/>
            <person name="Nolan M."/>
            <person name="Lapidus A."/>
            <person name="Lucas S."/>
            <person name="Hammon N."/>
            <person name="Deshpande S."/>
            <person name="Cheng J.F."/>
            <person name="Tapia R."/>
            <person name="Han C."/>
            <person name="Goodwin L."/>
            <person name="Pitluck S."/>
            <person name="Huntemann M."/>
            <person name="Ivanova N."/>
            <person name="Pagani I."/>
            <person name="Mavromatis K."/>
            <person name="Ovchinikova G."/>
            <person name="Pati A."/>
            <person name="Chen A."/>
            <person name="Palaniappan K."/>
            <person name="Land M."/>
            <person name="Hauser L."/>
            <person name="Brambilla E.M."/>
            <person name="Kotsyurbenko O."/>
            <person name="Rohde M."/>
            <person name="Tindall B.J."/>
            <person name="Abt B."/>
            <person name="Goker M."/>
            <person name="Detter J.C."/>
            <person name="Woyke T."/>
            <person name="Bristow J."/>
            <person name="Eisen J.A."/>
            <person name="Markowitz V."/>
            <person name="Hugenholtz P."/>
            <person name="Klenk H.P."/>
            <person name="Kyrpides N.C."/>
        </authorList>
    </citation>
    <scope>NUCLEOTIDE SEQUENCE [LARGE SCALE GENOMIC DNA]</scope>
    <source>
        <strain evidence="11">ATCC 51119 / DSM 12145 / JCM 21818 / LMG 10337 / NBRC 100064 / NCIMB 13643</strain>
    </source>
</reference>
<dbReference type="InterPro" id="IPR006143">
    <property type="entry name" value="RND_pump_MFP"/>
</dbReference>
<name>F0S4S4_PSESL</name>
<keyword evidence="3" id="KW-0813">Transport</keyword>
<keyword evidence="5" id="KW-0472">Membrane</keyword>
<keyword evidence="11" id="KW-1185">Reference proteome</keyword>
<dbReference type="Gene3D" id="2.40.30.170">
    <property type="match status" value="1"/>
</dbReference>
<dbReference type="NCBIfam" id="TIGR01730">
    <property type="entry name" value="RND_mfp"/>
    <property type="match status" value="1"/>
</dbReference>
<dbReference type="Gene3D" id="1.10.287.470">
    <property type="entry name" value="Helix hairpin bin"/>
    <property type="match status" value="1"/>
</dbReference>
<feature type="domain" description="CusB-like beta-barrel" evidence="8">
    <location>
        <begin position="205"/>
        <end position="275"/>
    </location>
</feature>
<dbReference type="InterPro" id="IPR058625">
    <property type="entry name" value="MdtA-like_BSH"/>
</dbReference>